<evidence type="ECO:0000256" key="7">
    <source>
        <dbReference type="SAM" id="Phobius"/>
    </source>
</evidence>
<feature type="transmembrane region" description="Helical" evidence="7">
    <location>
        <begin position="288"/>
        <end position="309"/>
    </location>
</feature>
<dbReference type="PANTHER" id="PTHR23517">
    <property type="entry name" value="RESISTANCE PROTEIN MDTM, PUTATIVE-RELATED-RELATED"/>
    <property type="match status" value="1"/>
</dbReference>
<feature type="transmembrane region" description="Helical" evidence="7">
    <location>
        <begin position="142"/>
        <end position="161"/>
    </location>
</feature>
<dbReference type="InterPro" id="IPR011701">
    <property type="entry name" value="MFS"/>
</dbReference>
<evidence type="ECO:0000256" key="3">
    <source>
        <dbReference type="ARBA" id="ARBA00022475"/>
    </source>
</evidence>
<feature type="transmembrane region" description="Helical" evidence="7">
    <location>
        <begin position="375"/>
        <end position="394"/>
    </location>
</feature>
<evidence type="ECO:0000256" key="5">
    <source>
        <dbReference type="ARBA" id="ARBA00022989"/>
    </source>
</evidence>
<comment type="caution">
    <text evidence="9">The sequence shown here is derived from an EMBL/GenBank/DDBJ whole genome shotgun (WGS) entry which is preliminary data.</text>
</comment>
<dbReference type="GO" id="GO:0022857">
    <property type="term" value="F:transmembrane transporter activity"/>
    <property type="evidence" value="ECO:0007669"/>
    <property type="project" value="InterPro"/>
</dbReference>
<accession>A0A2T0LAD4</accession>
<sequence length="433" mass="46594">MRTALTEKKPVVVLGLVTALCILGDSMLYIVLPIYWREGGIASLWEVGLILSVNRWIRLPIHPLVGRMYRKISLRAGIFLAVALGSLTTVGYGFADGLPAWLLLRSLWGVAWSLLRIGGYYAIIRAANGKNRGEMTGTYNGLYRLGSLIGMAAGGLLGPWIGLRNTSLLFGGLSLIGILLLLSFPSETISGGEAETKKEKPARHPLGWGTVFPVLFSVFWVALVFQGILPSTLSAFILRFGETVTLMGFTLAATAWSGILQGARWVWEPFLAGRIGRWSDGTAGRIPLFVASLILSAAGLSVMLIFSAFPLWTAATLLVLLTGTSLTTLSDSLAADEAVRTRNDSLLPLTALAQDLGAAAGPALAYLLLESGADLWRVYAIAAAGFAVMAWFWHRNQSSGRAEKKERAGGADSAFSAGVVRVNKTIRREERKK</sequence>
<dbReference type="InterPro" id="IPR020846">
    <property type="entry name" value="MFS_dom"/>
</dbReference>
<dbReference type="Proteomes" id="UP000237797">
    <property type="component" value="Unassembled WGS sequence"/>
</dbReference>
<evidence type="ECO:0000256" key="6">
    <source>
        <dbReference type="ARBA" id="ARBA00023136"/>
    </source>
</evidence>
<feature type="transmembrane region" description="Helical" evidence="7">
    <location>
        <begin position="41"/>
        <end position="57"/>
    </location>
</feature>
<reference evidence="9 10" key="1">
    <citation type="submission" date="2018-03" db="EMBL/GenBank/DDBJ databases">
        <title>Genomic Encyclopedia of Archaeal and Bacterial Type Strains, Phase II (KMG-II): from individual species to whole genera.</title>
        <authorList>
            <person name="Goeker M."/>
        </authorList>
    </citation>
    <scope>NUCLEOTIDE SEQUENCE [LARGE SCALE GENOMIC DNA]</scope>
    <source>
        <strain evidence="9 10">DSM 44946</strain>
    </source>
</reference>
<keyword evidence="3" id="KW-1003">Cell membrane</keyword>
<dbReference type="GO" id="GO:0005886">
    <property type="term" value="C:plasma membrane"/>
    <property type="evidence" value="ECO:0007669"/>
    <property type="project" value="UniProtKB-SubCell"/>
</dbReference>
<feature type="transmembrane region" description="Helical" evidence="7">
    <location>
        <begin position="101"/>
        <end position="122"/>
    </location>
</feature>
<dbReference type="InterPro" id="IPR050171">
    <property type="entry name" value="MFS_Transporters"/>
</dbReference>
<dbReference type="PANTHER" id="PTHR23517:SF13">
    <property type="entry name" value="MAJOR FACILITATOR SUPERFAMILY MFS_1"/>
    <property type="match status" value="1"/>
</dbReference>
<keyword evidence="10" id="KW-1185">Reference proteome</keyword>
<dbReference type="Gene3D" id="1.20.1250.20">
    <property type="entry name" value="MFS general substrate transporter like domains"/>
    <property type="match status" value="1"/>
</dbReference>
<dbReference type="AlphaFoldDB" id="A0A2T0LAD4"/>
<dbReference type="OrthoDB" id="5338069at2"/>
<keyword evidence="2" id="KW-0813">Transport</keyword>
<dbReference type="PROSITE" id="PS50850">
    <property type="entry name" value="MFS"/>
    <property type="match status" value="1"/>
</dbReference>
<evidence type="ECO:0000256" key="4">
    <source>
        <dbReference type="ARBA" id="ARBA00022692"/>
    </source>
</evidence>
<proteinExistence type="predicted"/>
<evidence type="ECO:0000256" key="1">
    <source>
        <dbReference type="ARBA" id="ARBA00004651"/>
    </source>
</evidence>
<feature type="domain" description="Major facilitator superfamily (MFS) profile" evidence="8">
    <location>
        <begin position="10"/>
        <end position="398"/>
    </location>
</feature>
<dbReference type="SUPFAM" id="SSF103473">
    <property type="entry name" value="MFS general substrate transporter"/>
    <property type="match status" value="1"/>
</dbReference>
<dbReference type="InterPro" id="IPR036259">
    <property type="entry name" value="MFS_trans_sf"/>
</dbReference>
<evidence type="ECO:0000256" key="2">
    <source>
        <dbReference type="ARBA" id="ARBA00022448"/>
    </source>
</evidence>
<evidence type="ECO:0000313" key="9">
    <source>
        <dbReference type="EMBL" id="PRX38751.1"/>
    </source>
</evidence>
<dbReference type="EMBL" id="PVNE01000038">
    <property type="protein sequence ID" value="PRX38751.1"/>
    <property type="molecule type" value="Genomic_DNA"/>
</dbReference>
<keyword evidence="6 7" id="KW-0472">Membrane</keyword>
<name>A0A2T0LAD4_9BACL</name>
<keyword evidence="5 7" id="KW-1133">Transmembrane helix</keyword>
<comment type="subcellular location">
    <subcellularLocation>
        <location evidence="1">Cell membrane</location>
        <topology evidence="1">Multi-pass membrane protein</topology>
    </subcellularLocation>
</comment>
<feature type="transmembrane region" description="Helical" evidence="7">
    <location>
        <begin position="12"/>
        <end position="35"/>
    </location>
</feature>
<protein>
    <submittedName>
        <fullName evidence="9">Putative MFS family arabinose efflux permease</fullName>
    </submittedName>
</protein>
<evidence type="ECO:0000259" key="8">
    <source>
        <dbReference type="PROSITE" id="PS50850"/>
    </source>
</evidence>
<dbReference type="RefSeq" id="WP_106346635.1">
    <property type="nucleotide sequence ID" value="NZ_PVNE01000038.1"/>
</dbReference>
<feature type="transmembrane region" description="Helical" evidence="7">
    <location>
        <begin position="206"/>
        <end position="229"/>
    </location>
</feature>
<keyword evidence="4 7" id="KW-0812">Transmembrane</keyword>
<organism evidence="9 10">
    <name type="scientific">Planifilum fimeticola</name>
    <dbReference type="NCBI Taxonomy" id="201975"/>
    <lineage>
        <taxon>Bacteria</taxon>
        <taxon>Bacillati</taxon>
        <taxon>Bacillota</taxon>
        <taxon>Bacilli</taxon>
        <taxon>Bacillales</taxon>
        <taxon>Thermoactinomycetaceae</taxon>
        <taxon>Planifilum</taxon>
    </lineage>
</organism>
<gene>
    <name evidence="9" type="ORF">CLV97_13815</name>
</gene>
<dbReference type="Pfam" id="PF07690">
    <property type="entry name" value="MFS_1"/>
    <property type="match status" value="1"/>
</dbReference>
<feature type="transmembrane region" description="Helical" evidence="7">
    <location>
        <begin position="249"/>
        <end position="267"/>
    </location>
</feature>
<evidence type="ECO:0000313" key="10">
    <source>
        <dbReference type="Proteomes" id="UP000237797"/>
    </source>
</evidence>
<feature type="transmembrane region" description="Helical" evidence="7">
    <location>
        <begin position="167"/>
        <end position="185"/>
    </location>
</feature>
<feature type="transmembrane region" description="Helical" evidence="7">
    <location>
        <begin position="78"/>
        <end position="95"/>
    </location>
</feature>